<reference evidence="1 2" key="1">
    <citation type="journal article" date="2019" name="Sci. Rep.">
        <title>Extended insight into the Mycobacterium chelonae-abscessus complex through whole genome sequencing of Mycobacterium salmoniphilum outbreak and Mycobacterium salmoniphilum-like strains.</title>
        <authorList>
            <person name="Behra P.R.K."/>
            <person name="Das S."/>
            <person name="Pettersson B.M.F."/>
            <person name="Shirreff L."/>
            <person name="DuCote T."/>
            <person name="Jacobsson K.G."/>
            <person name="Ennis D.G."/>
            <person name="Kirsebom L.A."/>
        </authorList>
    </citation>
    <scope>NUCLEOTIDE SEQUENCE [LARGE SCALE GENOMIC DNA]</scope>
    <source>
        <strain evidence="1 2">CCUG 60884</strain>
    </source>
</reference>
<name>A0A4R8T022_9MYCO</name>
<evidence type="ECO:0000313" key="1">
    <source>
        <dbReference type="EMBL" id="TEA09203.1"/>
    </source>
</evidence>
<dbReference type="EMBL" id="PECL01000002">
    <property type="protein sequence ID" value="TEA09203.1"/>
    <property type="molecule type" value="Genomic_DNA"/>
</dbReference>
<dbReference type="Proteomes" id="UP000294604">
    <property type="component" value="Unassembled WGS sequence"/>
</dbReference>
<comment type="caution">
    <text evidence="1">The sequence shown here is derived from an EMBL/GenBank/DDBJ whole genome shotgun (WGS) entry which is preliminary data.</text>
</comment>
<proteinExistence type="predicted"/>
<sequence>MFMNILAPLWGTIVVLGLLAAAASIPHLRKERRR</sequence>
<organism evidence="1 2">
    <name type="scientific">Mycobacteroides salmoniphilum</name>
    <dbReference type="NCBI Taxonomy" id="404941"/>
    <lineage>
        <taxon>Bacteria</taxon>
        <taxon>Bacillati</taxon>
        <taxon>Actinomycetota</taxon>
        <taxon>Actinomycetes</taxon>
        <taxon>Mycobacteriales</taxon>
        <taxon>Mycobacteriaceae</taxon>
        <taxon>Mycobacteroides</taxon>
    </lineage>
</organism>
<gene>
    <name evidence="1" type="ORF">CCUG60884_00193</name>
</gene>
<protein>
    <submittedName>
        <fullName evidence="1">Uncharacterized protein</fullName>
    </submittedName>
</protein>
<dbReference type="AlphaFoldDB" id="A0A4R8T022"/>
<evidence type="ECO:0000313" key="2">
    <source>
        <dbReference type="Proteomes" id="UP000294604"/>
    </source>
</evidence>
<accession>A0A4R8T022</accession>